<dbReference type="Pfam" id="PF26640">
    <property type="entry name" value="DUF8212"/>
    <property type="match status" value="1"/>
</dbReference>
<keyword evidence="3" id="KW-1185">Reference proteome</keyword>
<dbReference type="PANTHER" id="PTHR10622:SF10">
    <property type="entry name" value="HET DOMAIN-CONTAINING PROTEIN"/>
    <property type="match status" value="1"/>
</dbReference>
<dbReference type="Proteomes" id="UP000249402">
    <property type="component" value="Unassembled WGS sequence"/>
</dbReference>
<dbReference type="VEuPathDB" id="FungiDB:BO80DRAFT_496056"/>
<evidence type="ECO:0000313" key="2">
    <source>
        <dbReference type="EMBL" id="RAK97676.1"/>
    </source>
</evidence>
<proteinExistence type="predicted"/>
<dbReference type="STRING" id="1448316.A0A395GQL6"/>
<evidence type="ECO:0000259" key="1">
    <source>
        <dbReference type="Pfam" id="PF26640"/>
    </source>
</evidence>
<name>A0A395GQL6_9EURO</name>
<protein>
    <recommendedName>
        <fullName evidence="1">DUF8212 domain-containing protein</fullName>
    </recommendedName>
</protein>
<dbReference type="GeneID" id="37228863"/>
<accession>A0A395GQL6</accession>
<dbReference type="OrthoDB" id="674604at2759"/>
<dbReference type="InterPro" id="IPR058525">
    <property type="entry name" value="DUF8212"/>
</dbReference>
<dbReference type="EMBL" id="KZ824460">
    <property type="protein sequence ID" value="RAK97676.1"/>
    <property type="molecule type" value="Genomic_DNA"/>
</dbReference>
<organism evidence="2 3">
    <name type="scientific">Aspergillus ibericus CBS 121593</name>
    <dbReference type="NCBI Taxonomy" id="1448316"/>
    <lineage>
        <taxon>Eukaryota</taxon>
        <taxon>Fungi</taxon>
        <taxon>Dikarya</taxon>
        <taxon>Ascomycota</taxon>
        <taxon>Pezizomycotina</taxon>
        <taxon>Eurotiomycetes</taxon>
        <taxon>Eurotiomycetidae</taxon>
        <taxon>Eurotiales</taxon>
        <taxon>Aspergillaceae</taxon>
        <taxon>Aspergillus</taxon>
        <taxon>Aspergillus subgen. Circumdati</taxon>
    </lineage>
</organism>
<dbReference type="RefSeq" id="XP_025572004.1">
    <property type="nucleotide sequence ID" value="XM_025723998.1"/>
</dbReference>
<evidence type="ECO:0000313" key="3">
    <source>
        <dbReference type="Proteomes" id="UP000249402"/>
    </source>
</evidence>
<reference evidence="2 3" key="1">
    <citation type="submission" date="2018-02" db="EMBL/GenBank/DDBJ databases">
        <title>The genomes of Aspergillus section Nigri reveals drivers in fungal speciation.</title>
        <authorList>
            <consortium name="DOE Joint Genome Institute"/>
            <person name="Vesth T.C."/>
            <person name="Nybo J."/>
            <person name="Theobald S."/>
            <person name="Brandl J."/>
            <person name="Frisvad J.C."/>
            <person name="Nielsen K.F."/>
            <person name="Lyhne E.K."/>
            <person name="Kogle M.E."/>
            <person name="Kuo A."/>
            <person name="Riley R."/>
            <person name="Clum A."/>
            <person name="Nolan M."/>
            <person name="Lipzen A."/>
            <person name="Salamov A."/>
            <person name="Henrissat B."/>
            <person name="Wiebenga A."/>
            <person name="De vries R.P."/>
            <person name="Grigoriev I.V."/>
            <person name="Mortensen U.H."/>
            <person name="Andersen M.R."/>
            <person name="Baker S.E."/>
        </authorList>
    </citation>
    <scope>NUCLEOTIDE SEQUENCE [LARGE SCALE GENOMIC DNA]</scope>
    <source>
        <strain evidence="2 3">CBS 121593</strain>
    </source>
</reference>
<dbReference type="AlphaFoldDB" id="A0A395GQL6"/>
<sequence length="293" mass="33560">MRLLRTRALSLELVEIAEERIESREIRYAILSHRWGDDEITFQDIPHLGDSDEKKKTQAADHFEYAWIDTCCVNKDSSTELSEAINSMLFLNMRDSQWFRRGWTLHELIAPSNLTFLAMDWTEIGCRKSLSSLISNITLIDESVRQGDTHLEKFSIAKRMSWASGRVTTRREDISYCLMGIFDVNMPLLYGEGEKAFIRLQEEIMKNSDDQTLFAWENPAISLDHPSGLLAQSPMDFRNSGNIIPFKFTKTTTPFTVTNRGIRLDLPLLRTPDARFCGGGAESLALPAYYTCR</sequence>
<feature type="domain" description="DUF8212" evidence="1">
    <location>
        <begin position="195"/>
        <end position="222"/>
    </location>
</feature>
<dbReference type="PANTHER" id="PTHR10622">
    <property type="entry name" value="HET DOMAIN-CONTAINING PROTEIN"/>
    <property type="match status" value="1"/>
</dbReference>
<gene>
    <name evidence="2" type="ORF">BO80DRAFT_496056</name>
</gene>